<dbReference type="PROSITE" id="PS50164">
    <property type="entry name" value="GIY_YIG"/>
    <property type="match status" value="1"/>
</dbReference>
<dbReference type="NCBIfam" id="TIGR01453">
    <property type="entry name" value="grpIintron_endo"/>
    <property type="match status" value="1"/>
</dbReference>
<evidence type="ECO:0000259" key="7">
    <source>
        <dbReference type="PROSITE" id="PS50164"/>
    </source>
</evidence>
<accession>A0A650AF97</accession>
<gene>
    <name evidence="8" type="primary">orf635</name>
</gene>
<name>A0A650AF97_9PEZI</name>
<dbReference type="Pfam" id="PF05316">
    <property type="entry name" value="VAR1"/>
    <property type="match status" value="1"/>
</dbReference>
<dbReference type="InterPro" id="IPR006350">
    <property type="entry name" value="Intron_endoG1"/>
</dbReference>
<dbReference type="GO" id="GO:1990904">
    <property type="term" value="C:ribonucleoprotein complex"/>
    <property type="evidence" value="ECO:0007669"/>
    <property type="project" value="UniProtKB-KW"/>
</dbReference>
<evidence type="ECO:0000256" key="3">
    <source>
        <dbReference type="ARBA" id="ARBA00022980"/>
    </source>
</evidence>
<dbReference type="SMART" id="SM00465">
    <property type="entry name" value="GIYc"/>
    <property type="match status" value="1"/>
</dbReference>
<protein>
    <recommendedName>
        <fullName evidence="6">Small ribosomal subunit protein uS3m</fullName>
    </recommendedName>
</protein>
<proteinExistence type="inferred from homology"/>
<comment type="subcellular location">
    <subcellularLocation>
        <location evidence="1">Mitochondrion</location>
    </subcellularLocation>
</comment>
<comment type="similarity">
    <text evidence="2">Belongs to the universal ribosomal protein uS3 family.</text>
</comment>
<keyword evidence="4 8" id="KW-0496">Mitochondrion</keyword>
<sequence length="635" mass="73319">MDLRNWVFFFFKRIMKNPNINPVAIYSNAELQQKEILSENKGKSGVYCWTNLENGNSYVGSSVNLKNRFNHYGPLLSHLFPKEINGKEGFSKGFLEKNKGSIINQSLLKNGYSNFKLENLEYCDPDKAIAREQYYLDFLKPDYNVLHTAGSRLGSVVLAETRKQISSAMTGRKLTEATKAKMVSSWKDREIPEARTAHMAMLNEKAKSPERIEQSIKNLSKYNAERSKAVKVTDLETGNFVEYESISQTAEVLGSNKSTERNYLKSLRPFQGKYRFSVISRGISTICAQKISDFKIHNTNTKQISAIIPEKNLDNYKQVSIKKHFAVATKEWHNSVYTYNSKSTISLLVIDQMIIKIITSYLNSFYLEDKKKNHFPAKLVRQKLHSLYMNKVYVSKPELKHTNSKVIITLYVYASRRKTFDWLYKYIDDRMFNQLDYKNQFYLSTLISKFYNKKVVFRIIQLRYFHLNPSILAEQLAISLTNRRTSVLGALRNTLKKVRKLNYNKFDKNSLKRASLNATSNVSMESYKKNQLINKDLLKHEILASLKYRSVIGVRFEIAGRLTKRNTAARSVHKVGQKGIMKNIESSFKGRSTVLLRGAVRPNLDFASISSKTRNGAFNIKCWVSNHYSTLAYFQ</sequence>
<dbReference type="GO" id="GO:0006412">
    <property type="term" value="P:translation"/>
    <property type="evidence" value="ECO:0007669"/>
    <property type="project" value="InterPro"/>
</dbReference>
<dbReference type="InterPro" id="IPR007980">
    <property type="entry name" value="Ribosomal_uS3m_fun"/>
</dbReference>
<evidence type="ECO:0000256" key="4">
    <source>
        <dbReference type="ARBA" id="ARBA00023128"/>
    </source>
</evidence>
<dbReference type="GO" id="GO:0003735">
    <property type="term" value="F:structural constituent of ribosome"/>
    <property type="evidence" value="ECO:0007669"/>
    <property type="project" value="InterPro"/>
</dbReference>
<dbReference type="SMART" id="SM00497">
    <property type="entry name" value="IENR1"/>
    <property type="match status" value="1"/>
</dbReference>
<dbReference type="RefSeq" id="YP_009722304.1">
    <property type="nucleotide sequence ID" value="NC_045397.1"/>
</dbReference>
<evidence type="ECO:0000313" key="8">
    <source>
        <dbReference type="EMBL" id="QGN66706.1"/>
    </source>
</evidence>
<dbReference type="EMBL" id="MK527108">
    <property type="protein sequence ID" value="QGN66706.1"/>
    <property type="molecule type" value="Genomic_DNA"/>
</dbReference>
<reference evidence="8" key="1">
    <citation type="submission" date="2019-02" db="EMBL/GenBank/DDBJ databases">
        <title>The largest mitochondrial genome of Morchella importuna (272.2 kb) among fungi reservoir of numerous mitochondrial ORFs, repeatitive sequences and nuclear genome horizontal transfer.</title>
        <authorList>
            <person name="Liu W."/>
            <person name="Bian Y."/>
        </authorList>
    </citation>
    <scope>NUCLEOTIDE SEQUENCE</scope>
</reference>
<dbReference type="GO" id="GO:0004519">
    <property type="term" value="F:endonuclease activity"/>
    <property type="evidence" value="ECO:0007669"/>
    <property type="project" value="InterPro"/>
</dbReference>
<organism evidence="8">
    <name type="scientific">Morchella importuna</name>
    <dbReference type="NCBI Taxonomy" id="1174673"/>
    <lineage>
        <taxon>Eukaryota</taxon>
        <taxon>Fungi</taxon>
        <taxon>Dikarya</taxon>
        <taxon>Ascomycota</taxon>
        <taxon>Pezizomycotina</taxon>
        <taxon>Pezizomycetes</taxon>
        <taxon>Pezizales</taxon>
        <taxon>Morchellaceae</taxon>
        <taxon>Morchella</taxon>
    </lineage>
</organism>
<dbReference type="CDD" id="cd10445">
    <property type="entry name" value="GIY-YIG_bI1_like"/>
    <property type="match status" value="1"/>
</dbReference>
<evidence type="ECO:0000256" key="6">
    <source>
        <dbReference type="ARBA" id="ARBA00035157"/>
    </source>
</evidence>
<feature type="domain" description="GIY-YIG" evidence="7">
    <location>
        <begin position="42"/>
        <end position="145"/>
    </location>
</feature>
<dbReference type="InterPro" id="IPR003647">
    <property type="entry name" value="Intron_nuc_1_rpt"/>
</dbReference>
<keyword evidence="3" id="KW-0689">Ribosomal protein</keyword>
<dbReference type="GeneID" id="42906141"/>
<evidence type="ECO:0000256" key="5">
    <source>
        <dbReference type="ARBA" id="ARBA00023274"/>
    </source>
</evidence>
<geneLocation type="mitochondrion" evidence="8"/>
<dbReference type="SUPFAM" id="SSF82771">
    <property type="entry name" value="GIY-YIG endonuclease"/>
    <property type="match status" value="1"/>
</dbReference>
<dbReference type="AlphaFoldDB" id="A0A650AF97"/>
<dbReference type="GO" id="GO:0005840">
    <property type="term" value="C:ribosome"/>
    <property type="evidence" value="ECO:0007669"/>
    <property type="project" value="UniProtKB-KW"/>
</dbReference>
<dbReference type="Gene3D" id="3.40.1440.10">
    <property type="entry name" value="GIY-YIG endonuclease"/>
    <property type="match status" value="1"/>
</dbReference>
<evidence type="ECO:0000256" key="2">
    <source>
        <dbReference type="ARBA" id="ARBA00010761"/>
    </source>
</evidence>
<keyword evidence="5" id="KW-0687">Ribonucleoprotein</keyword>
<dbReference type="Pfam" id="PF01541">
    <property type="entry name" value="GIY-YIG"/>
    <property type="match status" value="1"/>
</dbReference>
<evidence type="ECO:0000256" key="1">
    <source>
        <dbReference type="ARBA" id="ARBA00004173"/>
    </source>
</evidence>
<dbReference type="GO" id="GO:0005739">
    <property type="term" value="C:mitochondrion"/>
    <property type="evidence" value="ECO:0007669"/>
    <property type="project" value="UniProtKB-SubCell"/>
</dbReference>
<dbReference type="InterPro" id="IPR000305">
    <property type="entry name" value="GIY-YIG_endonuc"/>
</dbReference>
<dbReference type="InterPro" id="IPR035901">
    <property type="entry name" value="GIY-YIG_endonuc_sf"/>
</dbReference>